<dbReference type="AlphaFoldDB" id="A0AAV4PC52"/>
<evidence type="ECO:0000256" key="1">
    <source>
        <dbReference type="SAM" id="MobiDB-lite"/>
    </source>
</evidence>
<feature type="region of interest" description="Disordered" evidence="1">
    <location>
        <begin position="9"/>
        <end position="48"/>
    </location>
</feature>
<proteinExistence type="predicted"/>
<evidence type="ECO:0000313" key="3">
    <source>
        <dbReference type="Proteomes" id="UP001054837"/>
    </source>
</evidence>
<sequence length="110" mass="12020">MDIRIIFNGDVHDGGDHGDHDGDGHGVHDGGGHDDRDDGHGDYDDGDHGVHGDGDDALLLCLRQFYITKKLLLLKTDLYVTYASSEDSYDKVSDQGTDTSFLLITKKDNS</sequence>
<reference evidence="2 3" key="1">
    <citation type="submission" date="2021-06" db="EMBL/GenBank/DDBJ databases">
        <title>Caerostris darwini draft genome.</title>
        <authorList>
            <person name="Kono N."/>
            <person name="Arakawa K."/>
        </authorList>
    </citation>
    <scope>NUCLEOTIDE SEQUENCE [LARGE SCALE GENOMIC DNA]</scope>
</reference>
<evidence type="ECO:0000313" key="2">
    <source>
        <dbReference type="EMBL" id="GIX93741.1"/>
    </source>
</evidence>
<gene>
    <name evidence="2" type="ORF">CDAR_520351</name>
</gene>
<dbReference type="EMBL" id="BPLQ01002540">
    <property type="protein sequence ID" value="GIX93741.1"/>
    <property type="molecule type" value="Genomic_DNA"/>
</dbReference>
<protein>
    <submittedName>
        <fullName evidence="2">Uncharacterized protein</fullName>
    </submittedName>
</protein>
<feature type="compositionally biased region" description="Basic and acidic residues" evidence="1">
    <location>
        <begin position="10"/>
        <end position="48"/>
    </location>
</feature>
<dbReference type="Proteomes" id="UP001054837">
    <property type="component" value="Unassembled WGS sequence"/>
</dbReference>
<comment type="caution">
    <text evidence="2">The sequence shown here is derived from an EMBL/GenBank/DDBJ whole genome shotgun (WGS) entry which is preliminary data.</text>
</comment>
<keyword evidence="3" id="KW-1185">Reference proteome</keyword>
<name>A0AAV4PC52_9ARAC</name>
<accession>A0AAV4PC52</accession>
<organism evidence="2 3">
    <name type="scientific">Caerostris darwini</name>
    <dbReference type="NCBI Taxonomy" id="1538125"/>
    <lineage>
        <taxon>Eukaryota</taxon>
        <taxon>Metazoa</taxon>
        <taxon>Ecdysozoa</taxon>
        <taxon>Arthropoda</taxon>
        <taxon>Chelicerata</taxon>
        <taxon>Arachnida</taxon>
        <taxon>Araneae</taxon>
        <taxon>Araneomorphae</taxon>
        <taxon>Entelegynae</taxon>
        <taxon>Araneoidea</taxon>
        <taxon>Araneidae</taxon>
        <taxon>Caerostris</taxon>
    </lineage>
</organism>